<protein>
    <submittedName>
        <fullName evidence="2">Uncharacterized protein</fullName>
    </submittedName>
</protein>
<proteinExistence type="predicted"/>
<comment type="caution">
    <text evidence="2">The sequence shown here is derived from an EMBL/GenBank/DDBJ whole genome shotgun (WGS) entry which is preliminary data.</text>
</comment>
<organism evidence="2 3">
    <name type="scientific">Saguinus oedipus</name>
    <name type="common">Cotton-top tamarin</name>
    <name type="synonym">Oedipomidas oedipus</name>
    <dbReference type="NCBI Taxonomy" id="9490"/>
    <lineage>
        <taxon>Eukaryota</taxon>
        <taxon>Metazoa</taxon>
        <taxon>Chordata</taxon>
        <taxon>Craniata</taxon>
        <taxon>Vertebrata</taxon>
        <taxon>Euteleostomi</taxon>
        <taxon>Mammalia</taxon>
        <taxon>Eutheria</taxon>
        <taxon>Euarchontoglires</taxon>
        <taxon>Primates</taxon>
        <taxon>Haplorrhini</taxon>
        <taxon>Platyrrhini</taxon>
        <taxon>Cebidae</taxon>
        <taxon>Callitrichinae</taxon>
        <taxon>Saguinus</taxon>
    </lineage>
</organism>
<evidence type="ECO:0000313" key="2">
    <source>
        <dbReference type="EMBL" id="KAK2086716.1"/>
    </source>
</evidence>
<reference evidence="2 3" key="1">
    <citation type="submission" date="2023-05" db="EMBL/GenBank/DDBJ databases">
        <title>B98-5 Cell Line De Novo Hybrid Assembly: An Optical Mapping Approach.</title>
        <authorList>
            <person name="Kananen K."/>
            <person name="Auerbach J.A."/>
            <person name="Kautto E."/>
            <person name="Blachly J.S."/>
        </authorList>
    </citation>
    <scope>NUCLEOTIDE SEQUENCE [LARGE SCALE GENOMIC DNA]</scope>
    <source>
        <strain evidence="2">B95-8</strain>
        <tissue evidence="2">Cell line</tissue>
    </source>
</reference>
<gene>
    <name evidence="2" type="ORF">P7K49_036141</name>
</gene>
<keyword evidence="1" id="KW-0732">Signal</keyword>
<feature type="chain" id="PRO_5045792531" evidence="1">
    <location>
        <begin position="22"/>
        <end position="399"/>
    </location>
</feature>
<evidence type="ECO:0000313" key="3">
    <source>
        <dbReference type="Proteomes" id="UP001266305"/>
    </source>
</evidence>
<dbReference type="EMBL" id="JASSZA010000020">
    <property type="protein sequence ID" value="KAK2086716.1"/>
    <property type="molecule type" value="Genomic_DNA"/>
</dbReference>
<sequence length="399" mass="44261">MTSLSAKVIKFTLSIVNLVNATAIPKAAITTSLWTHFLLSTSEGEEEFVMIVSTTLQSLKITIVLQDPSAIDVCKSCDCDKVGTRNGSILCDQICLSFTIPIYKKLKPDISELKFLFQVHFIGMLENFGRQFRIKVTQRGHLEAKLETQFYRRMKPAPNGLSDCVVRSVDILESQAFGDQCQSSDSKCTMLKTHGNPVDDTICMTPNDRELGKRKVIHGAEPDCEKPRAALHPLCPDTQFREVGQGDLQLVSPALDIRTEEANGKCPLRLKMFLDNQKIKLYMLSQNQRGKKLLWKGLLELNLDTRGQALALHKEQKEGETERGDHLSILQSPGLAYTHKLLSTGKKSQLIECICKNLLALEAGEAHIGAQPSSELKVGTLNQHSSIAGEGIQKEMLSD</sequence>
<feature type="signal peptide" evidence="1">
    <location>
        <begin position="1"/>
        <end position="21"/>
    </location>
</feature>
<dbReference type="Proteomes" id="UP001266305">
    <property type="component" value="Unassembled WGS sequence"/>
</dbReference>
<evidence type="ECO:0000256" key="1">
    <source>
        <dbReference type="SAM" id="SignalP"/>
    </source>
</evidence>
<keyword evidence="3" id="KW-1185">Reference proteome</keyword>
<name>A0ABQ9TPL9_SAGOE</name>
<accession>A0ABQ9TPL9</accession>